<protein>
    <recommendedName>
        <fullName evidence="1">GST C-terminal domain-containing protein</fullName>
    </recommendedName>
</protein>
<dbReference type="Gene3D" id="1.20.1050.10">
    <property type="match status" value="1"/>
</dbReference>
<dbReference type="AlphaFoldDB" id="A0ABD3RS05"/>
<sequence length="89" mass="9867">MKKSLLFLMISPDFSPALEKLLSHFACRYATGNEVSMADVFLAPQIAVATSRFNVDMSKFPILSKIYESCKALPEFQASLPVRQPDAVP</sequence>
<dbReference type="InterPro" id="IPR036282">
    <property type="entry name" value="Glutathione-S-Trfase_C_sf"/>
</dbReference>
<dbReference type="PANTHER" id="PTHR42673">
    <property type="entry name" value="MALEYLACETOACETATE ISOMERASE"/>
    <property type="match status" value="1"/>
</dbReference>
<proteinExistence type="predicted"/>
<dbReference type="PROSITE" id="PS50405">
    <property type="entry name" value="GST_CTER"/>
    <property type="match status" value="1"/>
</dbReference>
<dbReference type="InterPro" id="IPR010987">
    <property type="entry name" value="Glutathione-S-Trfase_C-like"/>
</dbReference>
<dbReference type="SUPFAM" id="SSF47616">
    <property type="entry name" value="GST C-terminal domain-like"/>
    <property type="match status" value="1"/>
</dbReference>
<evidence type="ECO:0000259" key="1">
    <source>
        <dbReference type="PROSITE" id="PS50405"/>
    </source>
</evidence>
<reference evidence="2 3" key="1">
    <citation type="submission" date="2024-12" db="EMBL/GenBank/DDBJ databases">
        <title>The unique morphological basis and parallel evolutionary history of personate flowers in Penstemon.</title>
        <authorList>
            <person name="Depatie T.H."/>
            <person name="Wessinger C.A."/>
        </authorList>
    </citation>
    <scope>NUCLEOTIDE SEQUENCE [LARGE SCALE GENOMIC DNA]</scope>
    <source>
        <strain evidence="2">WTNN_2</strain>
        <tissue evidence="2">Leaf</tissue>
    </source>
</reference>
<dbReference type="PANTHER" id="PTHR42673:SF7">
    <property type="entry name" value="GLUTATHIONE S-TRANSFERASE ZETA CLASS-LIKE"/>
    <property type="match status" value="1"/>
</dbReference>
<keyword evidence="3" id="KW-1185">Reference proteome</keyword>
<name>A0ABD3RS05_9LAMI</name>
<feature type="domain" description="GST C-terminal" evidence="1">
    <location>
        <begin position="1"/>
        <end position="89"/>
    </location>
</feature>
<organism evidence="2 3">
    <name type="scientific">Penstemon smallii</name>
    <dbReference type="NCBI Taxonomy" id="265156"/>
    <lineage>
        <taxon>Eukaryota</taxon>
        <taxon>Viridiplantae</taxon>
        <taxon>Streptophyta</taxon>
        <taxon>Embryophyta</taxon>
        <taxon>Tracheophyta</taxon>
        <taxon>Spermatophyta</taxon>
        <taxon>Magnoliopsida</taxon>
        <taxon>eudicotyledons</taxon>
        <taxon>Gunneridae</taxon>
        <taxon>Pentapetalae</taxon>
        <taxon>asterids</taxon>
        <taxon>lamiids</taxon>
        <taxon>Lamiales</taxon>
        <taxon>Plantaginaceae</taxon>
        <taxon>Cheloneae</taxon>
        <taxon>Penstemon</taxon>
    </lineage>
</organism>
<evidence type="ECO:0000313" key="2">
    <source>
        <dbReference type="EMBL" id="KAL3814912.1"/>
    </source>
</evidence>
<evidence type="ECO:0000313" key="3">
    <source>
        <dbReference type="Proteomes" id="UP001634393"/>
    </source>
</evidence>
<dbReference type="Pfam" id="PF14497">
    <property type="entry name" value="GST_C_3"/>
    <property type="match status" value="1"/>
</dbReference>
<comment type="caution">
    <text evidence="2">The sequence shown here is derived from an EMBL/GenBank/DDBJ whole genome shotgun (WGS) entry which is preliminary data.</text>
</comment>
<dbReference type="InterPro" id="IPR004046">
    <property type="entry name" value="GST_C"/>
</dbReference>
<dbReference type="EMBL" id="JBJXBP010000008">
    <property type="protein sequence ID" value="KAL3814912.1"/>
    <property type="molecule type" value="Genomic_DNA"/>
</dbReference>
<gene>
    <name evidence="2" type="ORF">ACJIZ3_016180</name>
</gene>
<accession>A0ABD3RS05</accession>
<dbReference type="Proteomes" id="UP001634393">
    <property type="component" value="Unassembled WGS sequence"/>
</dbReference>